<keyword evidence="4" id="KW-1185">Reference proteome</keyword>
<evidence type="ECO:0000313" key="3">
    <source>
        <dbReference type="Proteomes" id="UP001145799"/>
    </source>
</evidence>
<gene>
    <name evidence="2" type="ORF">J2S69_003826</name>
    <name evidence="1" type="ORF">O2L01_20335</name>
</gene>
<protein>
    <submittedName>
        <fullName evidence="1">Uncharacterized protein</fullName>
    </submittedName>
</protein>
<evidence type="ECO:0000313" key="4">
    <source>
        <dbReference type="Proteomes" id="UP001183604"/>
    </source>
</evidence>
<dbReference type="RefSeq" id="WP_270123864.1">
    <property type="nucleotide sequence ID" value="NZ_BAAAOM010000003.1"/>
</dbReference>
<dbReference type="Proteomes" id="UP001145799">
    <property type="component" value="Unassembled WGS sequence"/>
</dbReference>
<accession>A0A9X3PLB5</accession>
<dbReference type="EMBL" id="JAPZVQ010000015">
    <property type="protein sequence ID" value="MDA1387355.1"/>
    <property type="molecule type" value="Genomic_DNA"/>
</dbReference>
<name>A0A9X3PLB5_9ACTN</name>
<sequence length="80" mass="8970">MRNLPLERRVEAHAAGRETVRVETRARLVRAVLAFLDGNGVRVSEDERARVASCTDDALVESWLFKAPFIANAAELFDED</sequence>
<comment type="caution">
    <text evidence="1">The sequence shown here is derived from an EMBL/GenBank/DDBJ whole genome shotgun (WGS) entry which is preliminary data.</text>
</comment>
<evidence type="ECO:0000313" key="2">
    <source>
        <dbReference type="EMBL" id="MDR7340107.1"/>
    </source>
</evidence>
<reference evidence="2 4" key="2">
    <citation type="submission" date="2023-07" db="EMBL/GenBank/DDBJ databases">
        <title>Sequencing the genomes of 1000 actinobacteria strains.</title>
        <authorList>
            <person name="Klenk H.-P."/>
        </authorList>
    </citation>
    <scope>NUCLEOTIDE SEQUENCE [LARGE SCALE GENOMIC DNA]</scope>
    <source>
        <strain evidence="2 4">DSM 44724</strain>
    </source>
</reference>
<organism evidence="1 3">
    <name type="scientific">Glycomyces lechevalierae</name>
    <dbReference type="NCBI Taxonomy" id="256034"/>
    <lineage>
        <taxon>Bacteria</taxon>
        <taxon>Bacillati</taxon>
        <taxon>Actinomycetota</taxon>
        <taxon>Actinomycetes</taxon>
        <taxon>Glycomycetales</taxon>
        <taxon>Glycomycetaceae</taxon>
        <taxon>Glycomyces</taxon>
    </lineage>
</organism>
<evidence type="ECO:0000313" key="1">
    <source>
        <dbReference type="EMBL" id="MDA1387355.1"/>
    </source>
</evidence>
<proteinExistence type="predicted"/>
<reference evidence="1" key="1">
    <citation type="submission" date="2022-12" db="EMBL/GenBank/DDBJ databases">
        <title>Gycomyces niveus sp.nov., a novel actinomycete isolated from soil in Shouguang.</title>
        <authorList>
            <person name="Yang X."/>
        </authorList>
    </citation>
    <scope>NUCLEOTIDE SEQUENCE</scope>
    <source>
        <strain evidence="1">DSM 44724</strain>
    </source>
</reference>
<dbReference type="Proteomes" id="UP001183604">
    <property type="component" value="Unassembled WGS sequence"/>
</dbReference>
<dbReference type="EMBL" id="JAVDYD010000001">
    <property type="protein sequence ID" value="MDR7340107.1"/>
    <property type="molecule type" value="Genomic_DNA"/>
</dbReference>
<dbReference type="AlphaFoldDB" id="A0A9X3PLB5"/>